<sequence length="480" mass="52967">MSSGELKPFKKKEGSVIPKERELVKTKAVKAICSLFRPSCDGKQSSQPSGDGDRDRDGKRVKCSPKTKDFKEAEESHEKYCYVPEKLFMSRCPSRVSPLNLPEKNRFNPIPVPDKFIHIPDKLLPLSPPVKLASFSPIQPSTTSNSSLSSSSSSLSTASSISVSKERSFSNDFLRACYQENSHVARIHSLREASLSMKTTKPGYPSRFDSPVIPNRYSATPNRANEDPKRGSNCSKRTREPSPNHRALTRQKSFRLDQERVIMSSSSNTLTKGKFLKSPSPSRRYEGHFLKSPSPSRRFGMTATDLTVKSVASCVRKDSLDLSGRKTCHKSNRSEPRIHRISSKIDETIIRELAMVAHSLVPLSPAAHATRLSSPSRRSLPQAPPVVLAVPPINRRTILVGLGGALWSWNALTAKEEAMAAARRPPPPPPKEKKDPTVSGVQAKVLASKKRKEEMKASIAKLREKGKPVVEAKPTSSSSE</sequence>
<dbReference type="EMBL" id="LR999451">
    <property type="protein sequence ID" value="CAE5958168.1"/>
    <property type="molecule type" value="Genomic_DNA"/>
</dbReference>
<dbReference type="PANTHER" id="PTHR37182:SF2">
    <property type="entry name" value="F24J8.11 PROTEIN"/>
    <property type="match status" value="1"/>
</dbReference>
<dbReference type="PANTHER" id="PTHR37182">
    <property type="entry name" value="F24J8.11 PROTEIN"/>
    <property type="match status" value="1"/>
</dbReference>
<evidence type="ECO:0000256" key="1">
    <source>
        <dbReference type="SAM" id="MobiDB-lite"/>
    </source>
</evidence>
<feature type="compositionally biased region" description="Basic and acidic residues" evidence="1">
    <location>
        <begin position="51"/>
        <end position="73"/>
    </location>
</feature>
<organism evidence="2 3">
    <name type="scientific">Arabidopsis arenosa</name>
    <name type="common">Sand rock-cress</name>
    <name type="synonym">Cardaminopsis arenosa</name>
    <dbReference type="NCBI Taxonomy" id="38785"/>
    <lineage>
        <taxon>Eukaryota</taxon>
        <taxon>Viridiplantae</taxon>
        <taxon>Streptophyta</taxon>
        <taxon>Embryophyta</taxon>
        <taxon>Tracheophyta</taxon>
        <taxon>Spermatophyta</taxon>
        <taxon>Magnoliopsida</taxon>
        <taxon>eudicotyledons</taxon>
        <taxon>Gunneridae</taxon>
        <taxon>Pentapetalae</taxon>
        <taxon>rosids</taxon>
        <taxon>malvids</taxon>
        <taxon>Brassicales</taxon>
        <taxon>Brassicaceae</taxon>
        <taxon>Camelineae</taxon>
        <taxon>Arabidopsis</taxon>
    </lineage>
</organism>
<evidence type="ECO:0000313" key="3">
    <source>
        <dbReference type="Proteomes" id="UP000682877"/>
    </source>
</evidence>
<feature type="compositionally biased region" description="Basic and acidic residues" evidence="1">
    <location>
        <begin position="7"/>
        <end position="20"/>
    </location>
</feature>
<feature type="region of interest" description="Disordered" evidence="1">
    <location>
        <begin position="38"/>
        <end position="73"/>
    </location>
</feature>
<feature type="compositionally biased region" description="Basic and acidic residues" evidence="1">
    <location>
        <begin position="451"/>
        <end position="470"/>
    </location>
</feature>
<dbReference type="AlphaFoldDB" id="A0A8S1ZGK5"/>
<proteinExistence type="predicted"/>
<keyword evidence="3" id="KW-1185">Reference proteome</keyword>
<dbReference type="Proteomes" id="UP000682877">
    <property type="component" value="Chromosome 1"/>
</dbReference>
<protein>
    <submittedName>
        <fullName evidence="2">Uncharacterized protein</fullName>
    </submittedName>
</protein>
<feature type="region of interest" description="Disordered" evidence="1">
    <location>
        <begin position="1"/>
        <end position="20"/>
    </location>
</feature>
<evidence type="ECO:0000313" key="2">
    <source>
        <dbReference type="EMBL" id="CAE5958168.1"/>
    </source>
</evidence>
<name>A0A8S1ZGK5_ARAAE</name>
<accession>A0A8S1ZGK5</accession>
<reference evidence="2" key="1">
    <citation type="submission" date="2021-01" db="EMBL/GenBank/DDBJ databases">
        <authorList>
            <person name="Bezrukov I."/>
        </authorList>
    </citation>
    <scope>NUCLEOTIDE SEQUENCE</scope>
</reference>
<feature type="region of interest" description="Disordered" evidence="1">
    <location>
        <begin position="418"/>
        <end position="480"/>
    </location>
</feature>
<feature type="region of interest" description="Disordered" evidence="1">
    <location>
        <begin position="268"/>
        <end position="293"/>
    </location>
</feature>
<feature type="region of interest" description="Disordered" evidence="1">
    <location>
        <begin position="198"/>
        <end position="252"/>
    </location>
</feature>
<gene>
    <name evidence="2" type="ORF">AARE701A_LOCUS1793</name>
</gene>